<dbReference type="Proteomes" id="UP000250572">
    <property type="component" value="Unassembled WGS sequence"/>
</dbReference>
<organism evidence="2 3">
    <name type="scientific">Gambusia affinis</name>
    <name type="common">Western mosquitofish</name>
    <name type="synonym">Heterandria affinis</name>
    <dbReference type="NCBI Taxonomy" id="33528"/>
    <lineage>
        <taxon>Eukaryota</taxon>
        <taxon>Metazoa</taxon>
        <taxon>Chordata</taxon>
        <taxon>Craniata</taxon>
        <taxon>Vertebrata</taxon>
        <taxon>Euteleostomi</taxon>
        <taxon>Actinopterygii</taxon>
        <taxon>Neopterygii</taxon>
        <taxon>Teleostei</taxon>
        <taxon>Neoteleostei</taxon>
        <taxon>Acanthomorphata</taxon>
        <taxon>Ovalentaria</taxon>
        <taxon>Atherinomorphae</taxon>
        <taxon>Cyprinodontiformes</taxon>
        <taxon>Poeciliidae</taxon>
        <taxon>Poeciliinae</taxon>
        <taxon>Gambusia</taxon>
    </lineage>
</organism>
<dbReference type="AlphaFoldDB" id="A0A315VKS2"/>
<dbReference type="PANTHER" id="PTHR46251">
    <property type="entry name" value="RUN DOMAIN-CONTAINING 3 PROTEIN RUNDC3"/>
    <property type="match status" value="1"/>
</dbReference>
<keyword evidence="3" id="KW-1185">Reference proteome</keyword>
<evidence type="ECO:0000313" key="2">
    <source>
        <dbReference type="EMBL" id="PWA23954.1"/>
    </source>
</evidence>
<evidence type="ECO:0000313" key="3">
    <source>
        <dbReference type="Proteomes" id="UP000250572"/>
    </source>
</evidence>
<comment type="caution">
    <text evidence="2">The sequence shown here is derived from an EMBL/GenBank/DDBJ whole genome shotgun (WGS) entry which is preliminary data.</text>
</comment>
<dbReference type="EMBL" id="NHOQ01001560">
    <property type="protein sequence ID" value="PWA23954.1"/>
    <property type="molecule type" value="Genomic_DNA"/>
</dbReference>
<reference evidence="2 3" key="1">
    <citation type="journal article" date="2018" name="G3 (Bethesda)">
        <title>A High-Quality Reference Genome for the Invasive Mosquitofish Gambusia affinis Using a Chicago Library.</title>
        <authorList>
            <person name="Hoffberg S.L."/>
            <person name="Troendle N.J."/>
            <person name="Glenn T.C."/>
            <person name="Mahmud O."/>
            <person name="Louha S."/>
            <person name="Chalopin D."/>
            <person name="Bennetzen J.L."/>
            <person name="Mauricio R."/>
        </authorList>
    </citation>
    <scope>NUCLEOTIDE SEQUENCE [LARGE SCALE GENOMIC DNA]</scope>
    <source>
        <strain evidence="2">NE01/NJP1002.9</strain>
        <tissue evidence="2">Muscle</tissue>
    </source>
</reference>
<proteinExistence type="predicted"/>
<gene>
    <name evidence="2" type="ORF">CCH79_00011019</name>
</gene>
<evidence type="ECO:0000256" key="1">
    <source>
        <dbReference type="SAM" id="MobiDB-lite"/>
    </source>
</evidence>
<dbReference type="Gene3D" id="1.20.58.900">
    <property type="match status" value="1"/>
</dbReference>
<sequence length="309" mass="34432">MLGLALFTRLSVMSPKTMHMRGRTTPLATAIPVPMRIIRMSQLSENLNCTRNTDFREVLQGGVIRKQQETGGVKPNNRRIAFCLLQYEMITVNDVPPLLPPLPPSSPSSHGQAASTNETVEHLRLPRSGVTNTVGPALVLRQQSGSPHRRKRQPGPEDGVAQPQAGSLQELRGGKEEPADSLQGTMQNYFEGHRWPPSHTLDTPALHIQELNRRYLDLVNSRSIVILLLSNEAEQQEAERDLKFSVKTLLDRSCFETIDDASPEFVNFVSILEHILSHRLKGTSDDVVWLRESSEFLGLHKSGLQQSAS</sequence>
<dbReference type="PANTHER" id="PTHR46251:SF1">
    <property type="entry name" value="RUN DOMAIN-CONTAINING PROTEIN 3B"/>
    <property type="match status" value="1"/>
</dbReference>
<feature type="region of interest" description="Disordered" evidence="1">
    <location>
        <begin position="98"/>
        <end position="181"/>
    </location>
</feature>
<protein>
    <submittedName>
        <fullName evidence="2">Uncharacterized protein</fullName>
    </submittedName>
</protein>
<name>A0A315VKS2_GAMAF</name>
<dbReference type="InterPro" id="IPR037213">
    <property type="entry name" value="Run_dom_sf"/>
</dbReference>
<accession>A0A315VKS2</accession>
<dbReference type="InterPro" id="IPR047340">
    <property type="entry name" value="RUNDC3A_B"/>
</dbReference>
<dbReference type="SUPFAM" id="SSF140741">
    <property type="entry name" value="RUN domain-like"/>
    <property type="match status" value="1"/>
</dbReference>